<keyword evidence="12" id="KW-1185">Reference proteome</keyword>
<protein>
    <recommendedName>
        <fullName evidence="10">DUF4772 domain-containing protein</fullName>
    </recommendedName>
</protein>
<sequence length="506" mass="55760">MRQRNGLIAGAGKRLAKRSIIGTRVCAPSGDDGKLCAGIIAAVKTAADGSETGYSIRFDDGTGGRREYRATELVGPGFQTLSDLRLMAGQRVYITFNGREISGDVVVHRPDTEEVRVSIMPHGHEGSIEVIKKLDDVRVLESRKSARLMDQDTDFARLADMSDRKRSSSSQNAVEISGSRKRRPSSSQDQDESREEEMKDEDDDNEPKEEEMTECTAALVLMSLSCSPHSPSIQGRITRCQQPESLSTSPSTSSEGAFSCRSSPSPPLSESSSSAAWSGRGLPSVVDEGIGLTDDDFEDVPKRKKSDCRTVFQCTWPGCVMITTTVASIELHVRQNHLGPRLDKSLSDDFTNDSIDDHEEEFYYTEVELGAASSPPTLSHRDMARPPHEGKGCAPNKMIIIYPEYQKTLIIPRPGSACPMNIPSTSGNTAVNWPFASLNGQKQIKMMYQNLGGTRFPSSPMRKARGETKKCRKVYGMEHREKWCTQCKWKKACTRFVGSLENAQLA</sequence>
<keyword evidence="4" id="KW-0862">Zinc</keyword>
<evidence type="ECO:0000256" key="6">
    <source>
        <dbReference type="ARBA" id="ARBA00023125"/>
    </source>
</evidence>
<dbReference type="GO" id="GO:0000978">
    <property type="term" value="F:RNA polymerase II cis-regulatory region sequence-specific DNA binding"/>
    <property type="evidence" value="ECO:0007669"/>
    <property type="project" value="TreeGrafter"/>
</dbReference>
<evidence type="ECO:0000259" key="10">
    <source>
        <dbReference type="Pfam" id="PF15997"/>
    </source>
</evidence>
<keyword evidence="7" id="KW-0804">Transcription</keyword>
<evidence type="ECO:0000256" key="9">
    <source>
        <dbReference type="SAM" id="MobiDB-lite"/>
    </source>
</evidence>
<evidence type="ECO:0000256" key="4">
    <source>
        <dbReference type="ARBA" id="ARBA00022833"/>
    </source>
</evidence>
<keyword evidence="2" id="KW-0479">Metal-binding</keyword>
<dbReference type="SMART" id="SM01366">
    <property type="entry name" value="c-clamp"/>
    <property type="match status" value="1"/>
</dbReference>
<dbReference type="Pfam" id="PF15997">
    <property type="entry name" value="DUF4772"/>
    <property type="match status" value="1"/>
</dbReference>
<feature type="region of interest" description="Disordered" evidence="9">
    <location>
        <begin position="231"/>
        <end position="288"/>
    </location>
</feature>
<dbReference type="GO" id="GO:0005634">
    <property type="term" value="C:nucleus"/>
    <property type="evidence" value="ECO:0007669"/>
    <property type="project" value="UniProtKB-SubCell"/>
</dbReference>
<dbReference type="GO" id="GO:0003700">
    <property type="term" value="F:DNA-binding transcription factor activity"/>
    <property type="evidence" value="ECO:0007669"/>
    <property type="project" value="TreeGrafter"/>
</dbReference>
<evidence type="ECO:0000256" key="5">
    <source>
        <dbReference type="ARBA" id="ARBA00023015"/>
    </source>
</evidence>
<dbReference type="EMBL" id="OU899037">
    <property type="protein sequence ID" value="CAH1738095.1"/>
    <property type="molecule type" value="Genomic_DNA"/>
</dbReference>
<dbReference type="PANTHER" id="PTHR13006">
    <property type="entry name" value="PAPILLOMAVIRUS REGULATORY FACTOR PRF-1"/>
    <property type="match status" value="1"/>
</dbReference>
<dbReference type="OrthoDB" id="5950721at2759"/>
<proteinExistence type="predicted"/>
<dbReference type="Proteomes" id="UP001154329">
    <property type="component" value="Chromosome 4"/>
</dbReference>
<keyword evidence="8" id="KW-0539">Nucleus</keyword>
<dbReference type="AlphaFoldDB" id="A0A9P0JKS6"/>
<evidence type="ECO:0000256" key="2">
    <source>
        <dbReference type="ARBA" id="ARBA00022723"/>
    </source>
</evidence>
<evidence type="ECO:0000256" key="8">
    <source>
        <dbReference type="ARBA" id="ARBA00023242"/>
    </source>
</evidence>
<dbReference type="PANTHER" id="PTHR13006:SF9">
    <property type="entry name" value="GLUCOSE TRANSPORTER 4 ENHANCER FACTOR, ISOFORM G"/>
    <property type="match status" value="1"/>
</dbReference>
<dbReference type="GO" id="GO:0006357">
    <property type="term" value="P:regulation of transcription by RNA polymerase II"/>
    <property type="evidence" value="ECO:0007669"/>
    <property type="project" value="TreeGrafter"/>
</dbReference>
<evidence type="ECO:0000256" key="7">
    <source>
        <dbReference type="ARBA" id="ARBA00023163"/>
    </source>
</evidence>
<evidence type="ECO:0000256" key="3">
    <source>
        <dbReference type="ARBA" id="ARBA00022771"/>
    </source>
</evidence>
<comment type="subcellular location">
    <subcellularLocation>
        <location evidence="1">Nucleus</location>
    </subcellularLocation>
</comment>
<reference evidence="11" key="2">
    <citation type="submission" date="2022-10" db="EMBL/GenBank/DDBJ databases">
        <authorList>
            <consortium name="ENA_rothamsted_submissions"/>
            <consortium name="culmorum"/>
            <person name="King R."/>
        </authorList>
    </citation>
    <scope>NUCLEOTIDE SEQUENCE</scope>
</reference>
<keyword evidence="5" id="KW-0805">Transcription regulation</keyword>
<evidence type="ECO:0000256" key="1">
    <source>
        <dbReference type="ARBA" id="ARBA00004123"/>
    </source>
</evidence>
<keyword evidence="6" id="KW-0238">DNA-binding</keyword>
<name>A0A9P0JKS6_APHGO</name>
<dbReference type="InterPro" id="IPR031940">
    <property type="entry name" value="DUF4772"/>
</dbReference>
<keyword evidence="3" id="KW-0863">Zinc-finger</keyword>
<organism evidence="11 12">
    <name type="scientific">Aphis gossypii</name>
    <name type="common">Cotton aphid</name>
    <dbReference type="NCBI Taxonomy" id="80765"/>
    <lineage>
        <taxon>Eukaryota</taxon>
        <taxon>Metazoa</taxon>
        <taxon>Ecdysozoa</taxon>
        <taxon>Arthropoda</taxon>
        <taxon>Hexapoda</taxon>
        <taxon>Insecta</taxon>
        <taxon>Pterygota</taxon>
        <taxon>Neoptera</taxon>
        <taxon>Paraneoptera</taxon>
        <taxon>Hemiptera</taxon>
        <taxon>Sternorrhyncha</taxon>
        <taxon>Aphidomorpha</taxon>
        <taxon>Aphidoidea</taxon>
        <taxon>Aphididae</taxon>
        <taxon>Aphidini</taxon>
        <taxon>Aphis</taxon>
        <taxon>Aphis</taxon>
    </lineage>
</organism>
<feature type="compositionally biased region" description="Low complexity" evidence="9">
    <location>
        <begin position="241"/>
        <end position="274"/>
    </location>
</feature>
<accession>A0A9P0JKS6</accession>
<feature type="compositionally biased region" description="Acidic residues" evidence="9">
    <location>
        <begin position="189"/>
        <end position="212"/>
    </location>
</feature>
<gene>
    <name evidence="11" type="ORF">APHIGO_LOCUS11504</name>
</gene>
<feature type="region of interest" description="Disordered" evidence="9">
    <location>
        <begin position="159"/>
        <end position="212"/>
    </location>
</feature>
<dbReference type="GO" id="GO:0008270">
    <property type="term" value="F:zinc ion binding"/>
    <property type="evidence" value="ECO:0007669"/>
    <property type="project" value="UniProtKB-KW"/>
</dbReference>
<reference evidence="11" key="1">
    <citation type="submission" date="2022-02" db="EMBL/GenBank/DDBJ databases">
        <authorList>
            <person name="King R."/>
        </authorList>
    </citation>
    <scope>NUCLEOTIDE SEQUENCE</scope>
</reference>
<evidence type="ECO:0000313" key="12">
    <source>
        <dbReference type="Proteomes" id="UP001154329"/>
    </source>
</evidence>
<evidence type="ECO:0000313" key="11">
    <source>
        <dbReference type="EMBL" id="CAH1738095.1"/>
    </source>
</evidence>
<feature type="domain" description="DUF4772" evidence="10">
    <location>
        <begin position="13"/>
        <end position="119"/>
    </location>
</feature>
<dbReference type="InterPro" id="IPR052253">
    <property type="entry name" value="CR1/CR2-DNA-binding_regulator"/>
</dbReference>